<dbReference type="OrthoDB" id="498970at2759"/>
<feature type="compositionally biased region" description="Basic and acidic residues" evidence="1">
    <location>
        <begin position="66"/>
        <end position="77"/>
    </location>
</feature>
<reference evidence="2 3" key="1">
    <citation type="journal article" date="2018" name="Mol. Plant">
        <title>The genome of Artemisia annua provides insight into the evolution of Asteraceae family and artemisinin biosynthesis.</title>
        <authorList>
            <person name="Shen Q."/>
            <person name="Zhang L."/>
            <person name="Liao Z."/>
            <person name="Wang S."/>
            <person name="Yan T."/>
            <person name="Shi P."/>
            <person name="Liu M."/>
            <person name="Fu X."/>
            <person name="Pan Q."/>
            <person name="Wang Y."/>
            <person name="Lv Z."/>
            <person name="Lu X."/>
            <person name="Zhang F."/>
            <person name="Jiang W."/>
            <person name="Ma Y."/>
            <person name="Chen M."/>
            <person name="Hao X."/>
            <person name="Li L."/>
            <person name="Tang Y."/>
            <person name="Lv G."/>
            <person name="Zhou Y."/>
            <person name="Sun X."/>
            <person name="Brodelius P.E."/>
            <person name="Rose J.K.C."/>
            <person name="Tang K."/>
        </authorList>
    </citation>
    <scope>NUCLEOTIDE SEQUENCE [LARGE SCALE GENOMIC DNA]</scope>
    <source>
        <strain evidence="3">cv. Huhao1</strain>
        <tissue evidence="2">Leaf</tissue>
    </source>
</reference>
<dbReference type="SUPFAM" id="SSF46565">
    <property type="entry name" value="Chaperone J-domain"/>
    <property type="match status" value="1"/>
</dbReference>
<feature type="compositionally biased region" description="Acidic residues" evidence="1">
    <location>
        <begin position="34"/>
        <end position="44"/>
    </location>
</feature>
<keyword evidence="3" id="KW-1185">Reference proteome</keyword>
<dbReference type="AlphaFoldDB" id="A0A2U1KBQ4"/>
<evidence type="ECO:0000256" key="1">
    <source>
        <dbReference type="SAM" id="MobiDB-lite"/>
    </source>
</evidence>
<dbReference type="Gene3D" id="1.10.287.110">
    <property type="entry name" value="DnaJ domain"/>
    <property type="match status" value="1"/>
</dbReference>
<gene>
    <name evidence="2" type="ORF">CTI12_AA621580</name>
</gene>
<dbReference type="CDD" id="cd06257">
    <property type="entry name" value="DnaJ"/>
    <property type="match status" value="1"/>
</dbReference>
<feature type="compositionally biased region" description="Basic and acidic residues" evidence="1">
    <location>
        <begin position="89"/>
        <end position="145"/>
    </location>
</feature>
<organism evidence="2 3">
    <name type="scientific">Artemisia annua</name>
    <name type="common">Sweet wormwood</name>
    <dbReference type="NCBI Taxonomy" id="35608"/>
    <lineage>
        <taxon>Eukaryota</taxon>
        <taxon>Viridiplantae</taxon>
        <taxon>Streptophyta</taxon>
        <taxon>Embryophyta</taxon>
        <taxon>Tracheophyta</taxon>
        <taxon>Spermatophyta</taxon>
        <taxon>Magnoliopsida</taxon>
        <taxon>eudicotyledons</taxon>
        <taxon>Gunneridae</taxon>
        <taxon>Pentapetalae</taxon>
        <taxon>asterids</taxon>
        <taxon>campanulids</taxon>
        <taxon>Asterales</taxon>
        <taxon>Asteraceae</taxon>
        <taxon>Asteroideae</taxon>
        <taxon>Anthemideae</taxon>
        <taxon>Artemisiinae</taxon>
        <taxon>Artemisia</taxon>
    </lineage>
</organism>
<dbReference type="EMBL" id="PKPP01023505">
    <property type="protein sequence ID" value="PWA34174.1"/>
    <property type="molecule type" value="Genomic_DNA"/>
</dbReference>
<dbReference type="InterPro" id="IPR036869">
    <property type="entry name" value="J_dom_sf"/>
</dbReference>
<protein>
    <recommendedName>
        <fullName evidence="4">DnaJ domain-containing protein</fullName>
    </recommendedName>
</protein>
<evidence type="ECO:0000313" key="2">
    <source>
        <dbReference type="EMBL" id="PWA34174.1"/>
    </source>
</evidence>
<proteinExistence type="predicted"/>
<evidence type="ECO:0000313" key="3">
    <source>
        <dbReference type="Proteomes" id="UP000245207"/>
    </source>
</evidence>
<dbReference type="Proteomes" id="UP000245207">
    <property type="component" value="Unassembled WGS sequence"/>
</dbReference>
<accession>A0A2U1KBQ4</accession>
<sequence>MRPYLCEERQKNESKEFEKKNVDDDYDSIGKDENENENSDYDDLGFEKKNENENENSDADGCNNVSKEEIYENEKNTESQSTEEVFEVFETRHGSPSKDEILDTQEDKEKVDDIKAKEDQELHHMQKRKQTENEIHRRQRQRVEEIRESQKKIKKGYKDALLRFHPDRAPKDDMRKQVEAEETFKLIQRMKERKEPITII</sequence>
<comment type="caution">
    <text evidence="2">The sequence shown here is derived from an EMBL/GenBank/DDBJ whole genome shotgun (WGS) entry which is preliminary data.</text>
</comment>
<dbReference type="PANTHER" id="PTHR36335">
    <property type="entry name" value="CHAPERONE DNAJ-DOMAIN SUPERFAMILY PROTEIN"/>
    <property type="match status" value="1"/>
</dbReference>
<dbReference type="PANTHER" id="PTHR36335:SF1">
    <property type="entry name" value="CHAPERONE DNAJ-DOMAIN SUPERFAMILY PROTEIN"/>
    <property type="match status" value="1"/>
</dbReference>
<dbReference type="STRING" id="35608.A0A2U1KBQ4"/>
<name>A0A2U1KBQ4_ARTAN</name>
<feature type="region of interest" description="Disordered" evidence="1">
    <location>
        <begin position="1"/>
        <end position="145"/>
    </location>
</feature>
<feature type="compositionally biased region" description="Basic and acidic residues" evidence="1">
    <location>
        <begin position="1"/>
        <end position="33"/>
    </location>
</feature>
<evidence type="ECO:0008006" key="4">
    <source>
        <dbReference type="Google" id="ProtNLM"/>
    </source>
</evidence>
<dbReference type="InterPro" id="IPR001623">
    <property type="entry name" value="DnaJ_domain"/>
</dbReference>